<keyword evidence="5" id="KW-0234">DNA repair</keyword>
<evidence type="ECO:0000313" key="10">
    <source>
        <dbReference type="Proteomes" id="UP000664203"/>
    </source>
</evidence>
<protein>
    <recommendedName>
        <fullName evidence="8">RecA family profile 1 domain-containing protein</fullName>
    </recommendedName>
</protein>
<dbReference type="PROSITE" id="PS50162">
    <property type="entry name" value="RECA_2"/>
    <property type="match status" value="1"/>
</dbReference>
<comment type="caution">
    <text evidence="9">The sequence shown here is derived from an EMBL/GenBank/DDBJ whole genome shotgun (WGS) entry which is preliminary data.</text>
</comment>
<organism evidence="9 10">
    <name type="scientific">Alectoria fallacina</name>
    <dbReference type="NCBI Taxonomy" id="1903189"/>
    <lineage>
        <taxon>Eukaryota</taxon>
        <taxon>Fungi</taxon>
        <taxon>Dikarya</taxon>
        <taxon>Ascomycota</taxon>
        <taxon>Pezizomycotina</taxon>
        <taxon>Lecanoromycetes</taxon>
        <taxon>OSLEUM clade</taxon>
        <taxon>Lecanoromycetidae</taxon>
        <taxon>Lecanorales</taxon>
        <taxon>Lecanorineae</taxon>
        <taxon>Parmeliaceae</taxon>
        <taxon>Alectoria</taxon>
    </lineage>
</organism>
<dbReference type="InterPro" id="IPR049428">
    <property type="entry name" value="RecA-like_N"/>
</dbReference>
<dbReference type="SUPFAM" id="SSF52540">
    <property type="entry name" value="P-loop containing nucleoside triphosphate hydrolases"/>
    <property type="match status" value="1"/>
</dbReference>
<proteinExistence type="predicted"/>
<feature type="region of interest" description="Disordered" evidence="7">
    <location>
        <begin position="348"/>
        <end position="369"/>
    </location>
</feature>
<evidence type="ECO:0000256" key="4">
    <source>
        <dbReference type="ARBA" id="ARBA00022840"/>
    </source>
</evidence>
<dbReference type="GO" id="GO:0000707">
    <property type="term" value="P:meiotic DNA recombinase assembly"/>
    <property type="evidence" value="ECO:0007669"/>
    <property type="project" value="TreeGrafter"/>
</dbReference>
<dbReference type="GO" id="GO:0033065">
    <property type="term" value="C:Rad51C-XRCC3 complex"/>
    <property type="evidence" value="ECO:0007669"/>
    <property type="project" value="TreeGrafter"/>
</dbReference>
<evidence type="ECO:0000256" key="7">
    <source>
        <dbReference type="SAM" id="MobiDB-lite"/>
    </source>
</evidence>
<evidence type="ECO:0000256" key="2">
    <source>
        <dbReference type="ARBA" id="ARBA00022741"/>
    </source>
</evidence>
<dbReference type="InterPro" id="IPR052093">
    <property type="entry name" value="HR_Repair_Mediator"/>
</dbReference>
<keyword evidence="2" id="KW-0547">Nucleotide-binding</keyword>
<evidence type="ECO:0000256" key="3">
    <source>
        <dbReference type="ARBA" id="ARBA00022763"/>
    </source>
</evidence>
<dbReference type="Proteomes" id="UP000664203">
    <property type="component" value="Unassembled WGS sequence"/>
</dbReference>
<dbReference type="Pfam" id="PF00154">
    <property type="entry name" value="RecA_N"/>
    <property type="match status" value="1"/>
</dbReference>
<evidence type="ECO:0000259" key="8">
    <source>
        <dbReference type="PROSITE" id="PS50162"/>
    </source>
</evidence>
<feature type="domain" description="RecA family profile 1" evidence="8">
    <location>
        <begin position="33"/>
        <end position="239"/>
    </location>
</feature>
<dbReference type="GO" id="GO:0005657">
    <property type="term" value="C:replication fork"/>
    <property type="evidence" value="ECO:0007669"/>
    <property type="project" value="TreeGrafter"/>
</dbReference>
<evidence type="ECO:0000256" key="5">
    <source>
        <dbReference type="ARBA" id="ARBA00023204"/>
    </source>
</evidence>
<keyword evidence="6" id="KW-0539">Nucleus</keyword>
<dbReference type="GO" id="GO:0007131">
    <property type="term" value="P:reciprocal meiotic recombination"/>
    <property type="evidence" value="ECO:0007669"/>
    <property type="project" value="TreeGrafter"/>
</dbReference>
<dbReference type="AlphaFoldDB" id="A0A8H3INK3"/>
<dbReference type="InterPro" id="IPR020588">
    <property type="entry name" value="RecA_ATP-bd"/>
</dbReference>
<dbReference type="EMBL" id="CAJPDR010000229">
    <property type="protein sequence ID" value="CAF9927550.1"/>
    <property type="molecule type" value="Genomic_DNA"/>
</dbReference>
<dbReference type="InterPro" id="IPR003593">
    <property type="entry name" value="AAA+_ATPase"/>
</dbReference>
<dbReference type="SMART" id="SM00382">
    <property type="entry name" value="AAA"/>
    <property type="match status" value="1"/>
</dbReference>
<gene>
    <name evidence="9" type="ORF">ALECFALPRED_003740</name>
</gene>
<sequence length="383" mass="41152">MASSDTNNFSSSSPHRLPTVSASQALQNITSTPRRPISTGLRGLDVFLQGKEHEASSQTAAPGGVSRGEVTEIYGPPGVGKTTIAMQIAASALHSGGSVVWVDSSYEIIGLRLMDMLSGLHITEGEARSDPASADEYLDNFHHFTTPTLPHLLALLTHQSSSFPPTETSLIVVDSISTLFSLAFPKTAENANSQQPPVKKTDTAHWVSGRRWAVMGDFISKISRLAATKNIAILLTSQTTTRIRSETGAVLHPAISGAAWDTGISTGIVIFRDWMFQASEVASSQGEYVPGIRFAGVVKAKGISYEGVGKVVTFVIEKTRLREITADWTETRLNGSPVLQAVSLKRKRGEVADSQSEDEEAESDREFGWAGDYDTLTTEAVTD</sequence>
<evidence type="ECO:0000256" key="6">
    <source>
        <dbReference type="ARBA" id="ARBA00023242"/>
    </source>
</evidence>
<keyword evidence="4" id="KW-0067">ATP-binding</keyword>
<dbReference type="GO" id="GO:0000400">
    <property type="term" value="F:four-way junction DNA binding"/>
    <property type="evidence" value="ECO:0007669"/>
    <property type="project" value="TreeGrafter"/>
</dbReference>
<keyword evidence="10" id="KW-1185">Reference proteome</keyword>
<dbReference type="GO" id="GO:0005524">
    <property type="term" value="F:ATP binding"/>
    <property type="evidence" value="ECO:0007669"/>
    <property type="project" value="UniProtKB-KW"/>
</dbReference>
<dbReference type="PANTHER" id="PTHR46239">
    <property type="entry name" value="DNA REPAIR PROTEIN RAD51 HOMOLOG 3 RAD51C"/>
    <property type="match status" value="1"/>
</dbReference>
<reference evidence="9" key="1">
    <citation type="submission" date="2021-03" db="EMBL/GenBank/DDBJ databases">
        <authorList>
            <person name="Tagirdzhanova G."/>
        </authorList>
    </citation>
    <scope>NUCLEOTIDE SEQUENCE</scope>
</reference>
<comment type="subcellular location">
    <subcellularLocation>
        <location evidence="1">Nucleus</location>
    </subcellularLocation>
</comment>
<keyword evidence="3" id="KW-0227">DNA damage</keyword>
<dbReference type="InterPro" id="IPR027417">
    <property type="entry name" value="P-loop_NTPase"/>
</dbReference>
<evidence type="ECO:0000256" key="1">
    <source>
        <dbReference type="ARBA" id="ARBA00004123"/>
    </source>
</evidence>
<dbReference type="GO" id="GO:0008821">
    <property type="term" value="F:crossover junction DNA endonuclease activity"/>
    <property type="evidence" value="ECO:0007669"/>
    <property type="project" value="TreeGrafter"/>
</dbReference>
<name>A0A8H3INK3_9LECA</name>
<dbReference type="Gene3D" id="3.40.50.300">
    <property type="entry name" value="P-loop containing nucleotide triphosphate hydrolases"/>
    <property type="match status" value="1"/>
</dbReference>
<dbReference type="GO" id="GO:0140664">
    <property type="term" value="F:ATP-dependent DNA damage sensor activity"/>
    <property type="evidence" value="ECO:0007669"/>
    <property type="project" value="InterPro"/>
</dbReference>
<dbReference type="CDD" id="cd01393">
    <property type="entry name" value="RecA-like"/>
    <property type="match status" value="1"/>
</dbReference>
<dbReference type="GO" id="GO:0033063">
    <property type="term" value="C:Rad51B-Rad51C-Rad51D-XRCC2 complex"/>
    <property type="evidence" value="ECO:0007669"/>
    <property type="project" value="TreeGrafter"/>
</dbReference>
<dbReference type="OrthoDB" id="5957327at2759"/>
<accession>A0A8H3INK3</accession>
<evidence type="ECO:0000313" key="9">
    <source>
        <dbReference type="EMBL" id="CAF9927550.1"/>
    </source>
</evidence>
<dbReference type="PANTHER" id="PTHR46239:SF1">
    <property type="entry name" value="DNA REPAIR PROTEIN RAD51 HOMOLOG 3"/>
    <property type="match status" value="1"/>
</dbReference>